<accession>A0A381QH67</accession>
<dbReference type="Gene3D" id="3.60.20.10">
    <property type="entry name" value="Glutamine Phosphoribosylpyrophosphate, subunit 1, domain 1"/>
    <property type="match status" value="1"/>
</dbReference>
<organism evidence="1">
    <name type="scientific">marine metagenome</name>
    <dbReference type="NCBI Taxonomy" id="408172"/>
    <lineage>
        <taxon>unclassified sequences</taxon>
        <taxon>metagenomes</taxon>
        <taxon>ecological metagenomes</taxon>
    </lineage>
</organism>
<dbReference type="Pfam" id="PF06267">
    <property type="entry name" value="DUF1028"/>
    <property type="match status" value="1"/>
</dbReference>
<evidence type="ECO:0000313" key="1">
    <source>
        <dbReference type="EMBL" id="SUZ78656.1"/>
    </source>
</evidence>
<dbReference type="PANTHER" id="PTHR39328:SF1">
    <property type="entry name" value="BLL2871 PROTEIN"/>
    <property type="match status" value="1"/>
</dbReference>
<dbReference type="InterPro" id="IPR010430">
    <property type="entry name" value="DUF1028"/>
</dbReference>
<reference evidence="1" key="1">
    <citation type="submission" date="2018-05" db="EMBL/GenBank/DDBJ databases">
        <authorList>
            <person name="Lanie J.A."/>
            <person name="Ng W.-L."/>
            <person name="Kazmierczak K.M."/>
            <person name="Andrzejewski T.M."/>
            <person name="Davidsen T.M."/>
            <person name="Wayne K.J."/>
            <person name="Tettelin H."/>
            <person name="Glass J.I."/>
            <person name="Rusch D."/>
            <person name="Podicherti R."/>
            <person name="Tsui H.-C.T."/>
            <person name="Winkler M.E."/>
        </authorList>
    </citation>
    <scope>NUCLEOTIDE SEQUENCE</scope>
</reference>
<dbReference type="AlphaFoldDB" id="A0A381QH67"/>
<gene>
    <name evidence="1" type="ORF">METZ01_LOCUS31510</name>
</gene>
<name>A0A381QH67_9ZZZZ</name>
<dbReference type="EMBL" id="UINC01001361">
    <property type="protein sequence ID" value="SUZ78656.1"/>
    <property type="molecule type" value="Genomic_DNA"/>
</dbReference>
<dbReference type="PANTHER" id="PTHR39328">
    <property type="entry name" value="BLL2871 PROTEIN"/>
    <property type="match status" value="1"/>
</dbReference>
<proteinExistence type="predicted"/>
<dbReference type="InterPro" id="IPR029055">
    <property type="entry name" value="Ntn_hydrolases_N"/>
</dbReference>
<sequence length="256" mass="27137">MNNKIPVVTVTLALALTNPVSVAAQQSTEEFPPSVATFSILGYDPDTGMVGGAVQSRVFSVGNGVLWGKADVGMVATQAVVDVSYGPQALELLSQGIAPVKIAETIWGNDPDPGYRGRAWPKAGRQFSVMNAEGEVATFTGPEASEWAGHVIGEYCSAQGNILAGPRVVEDMVTAFENTEGHLSLRLMAALEAGQAAGGDSRGMQSAAMLIVQEDGGVWLNNDVVLRLQVDDSENPILELRRLVDIANRRFGARRQ</sequence>
<dbReference type="SUPFAM" id="SSF56235">
    <property type="entry name" value="N-terminal nucleophile aminohydrolases (Ntn hydrolases)"/>
    <property type="match status" value="1"/>
</dbReference>
<protein>
    <submittedName>
        <fullName evidence="1">Uncharacterized protein</fullName>
    </submittedName>
</protein>